<feature type="compositionally biased region" description="Low complexity" evidence="2">
    <location>
        <begin position="760"/>
        <end position="769"/>
    </location>
</feature>
<sequence>MCRSPFSRPVFLSLRRLLRRLTFPDLSEHPANVAALWDDGFLPLYCLSQNVNLHRRRTTTHVEYEDSHRWSHSLCLAIELGQNALALHEILEACPWPVAVLIFQKTRQRMQAWVGATRRRECVEEGVHWVFASGGGVASLLDRERNRERNRERRRLGRRRRLETGADETEEARQTASVSARRSRTAEQGRGGAQSGEQRGEGEKRREGNLAWLRNGRPVYPERRSADHCVSRHPTSFHVPLSRLFAQLLKALMTHRECPVQTLEELLELLGLSLEDTMEALEHHLRTLVLFHQVTTCSMWVRNGVAVVSEAQCYRRAFYQSVLIDLDLTAVRLASCSTPPPLFLLQLLSRCEVPFDLALSPPCSSLLSRASPTSCASVASPPRATSAVGSGCCGDGGECRVSVCSHSGRQHAQTGEETGSVYASEAERASDVSILAAVTAQGPPSFLPGRDRPGAKPHGGLLRRREAMIEEVVFGGPSNEHLLPQMHAFMVLLLQFLSPTNTLFCSEEEMITYLLGHHLMRGPQTHSSLQDVVTRPYKQQQQFTDLVDRVLKKISTYRGAEGMTPGQFHIRPASWAFYDPYFPYFSWADHQHIEESFLEQIKAHPEILNEWLPHSSSSSSLSSIPEAYRLGFFDFCLSPEVRSAVWLLTLQVLLAQTTDPRFIHLLLSLLLRLMSLEMLWKEQETAEARAQVLSGQRADDLLRRVLRTRRRRRKRRETQQAERKQAEQEGEQEGEQGVGQGEGKWQVKGTGCVEAETGTLRRSSSLSDASDVDPADETEDEEEDKEERVVIELRENVDILGVARWMGTNLGDSLLRTFQLHHVFGDVSGREEARWFARRLERRQKRQSRRGQAGEAGERGDTTEAGKDPGEPRDQPSESGAAASVCSEDSSRSDDSEEEEALLEEEKISGRGGGRRRDRRETEGQSSLSGDSLQTHRGSSDEEHRETFDSDDDMRGRTDRDGHFWIERHLGGDARNDGGEAVVAFADGGRERRRSGETAERERDSRARGAGLWGAHRGVFFSPDEEESSENSDEDSADDDVMSYIAWGDSASGRREALGREEGEEDVEMADREEEPEARVDGFGSPQRRRQEFPSPSGRELERASLSSSSGGEKEPSDPTPAPPCVSPRSGEVAPASPLSWAPSETLARPTEAGDTAAETPRPGSASAAGTRPVGCGDMSETPAGAREARDRLKAWRRRRRRLGSTWKVDESGVTGLLDLLGQDVFVFGADGSVETGERGDADLIVSEEGDILYDRDDESAPRDAFEDPLLLTLRRLRNEESYHYGNTTLSAAPCVSSSVPPPSRPPVFAPSPLGSLCLLPGAAGEVARRLVENMETANWRKPGDGASGAAPVPGVSSSVDSTGDGGNTGEREQGEREQQREQNEGEREREGETEQTMEGEDNAEASAGEGEAQPAEFLILVAPGDADSSSWEETSATTVESALEAGEVGLAAETTLFVINLSIFFMLQGQLISNQPLLLLLRLLHRLLLPLLRLLLPLLRLPHRLLHRLLLPLLRLFLPLHLPPLSSSSSSASSSSGRQAGPEAASEARTEALEATSWQVLLLRAVVRGAESTERNLAGLQVVARHLLRGAGAGRAGASARALQASGNAVSIVFGRRSRAGDLRGRGLAAQGETRGPDKGEVCAALLRLLQCRRRAPAEFAFRLRFSMLKILFAMRQSTRFEAHWQQLDWVLQSAARLDPRVGLQMRRWKRAAGAAAAATEAPSPKVGPVGSAAFGLGDTCARPSDGLPSSAGDRAGEVRGELLARAREGEAASEALGAEEGLQGYGAVAPKQTGGSTSANAGAARGGDERRRTEDGEDAKRGEEWKEVRTGRRADKKGPRSGDAFCVARLLCSPA</sequence>
<evidence type="ECO:0000313" key="4">
    <source>
        <dbReference type="EMBL" id="PUA89384.1"/>
    </source>
</evidence>
<dbReference type="InterPro" id="IPR055194">
    <property type="entry name" value="UBR1-like_WH"/>
</dbReference>
<feature type="region of interest" description="Disordered" evidence="2">
    <location>
        <begin position="711"/>
        <end position="789"/>
    </location>
</feature>
<dbReference type="Pfam" id="PF22960">
    <property type="entry name" value="WHD_UBR1"/>
    <property type="match status" value="1"/>
</dbReference>
<feature type="domain" description="E3 ubiquitin-protein ligase UBR1-like winged-helix" evidence="3">
    <location>
        <begin position="515"/>
        <end position="603"/>
    </location>
</feature>
<accession>A0A2T6IVL6</accession>
<dbReference type="PANTHER" id="PTHR21497">
    <property type="entry name" value="UBIQUITIN LIGASE E3 ALPHA-RELATED"/>
    <property type="match status" value="1"/>
</dbReference>
<feature type="compositionally biased region" description="Polar residues" evidence="2">
    <location>
        <begin position="925"/>
        <end position="937"/>
    </location>
</feature>
<feature type="region of interest" description="Disordered" evidence="2">
    <location>
        <begin position="144"/>
        <end position="210"/>
    </location>
</feature>
<feature type="compositionally biased region" description="Acidic residues" evidence="2">
    <location>
        <begin position="1062"/>
        <end position="1076"/>
    </location>
</feature>
<keyword evidence="1" id="KW-0863">Zinc-finger</keyword>
<keyword evidence="1" id="KW-0808">Transferase</keyword>
<keyword evidence="1" id="KW-0833">Ubl conjugation pathway</keyword>
<protein>
    <recommendedName>
        <fullName evidence="1">E3 ubiquitin-protein ligase</fullName>
        <ecNumber evidence="1">2.3.2.27</ecNumber>
    </recommendedName>
</protein>
<feature type="compositionally biased region" description="Acidic residues" evidence="2">
    <location>
        <begin position="1023"/>
        <end position="1041"/>
    </location>
</feature>
<evidence type="ECO:0000259" key="3">
    <source>
        <dbReference type="Pfam" id="PF22960"/>
    </source>
</evidence>
<name>A0A2T6IVL6_TOXGO</name>
<keyword evidence="1" id="KW-0479">Metal-binding</keyword>
<dbReference type="PANTHER" id="PTHR21497:SF24">
    <property type="entry name" value="E3 UBIQUITIN-PROTEIN LIGASE UBR1"/>
    <property type="match status" value="1"/>
</dbReference>
<comment type="similarity">
    <text evidence="1">Belongs to the E3 ubiquitin-protein ligase UBR1-like family.</text>
</comment>
<feature type="region of interest" description="Disordered" evidence="2">
    <location>
        <begin position="1528"/>
        <end position="1547"/>
    </location>
</feature>
<feature type="compositionally biased region" description="Acidic residues" evidence="2">
    <location>
        <begin position="1394"/>
        <end position="1404"/>
    </location>
</feature>
<reference evidence="4 5" key="1">
    <citation type="journal article" date="2016" name="Nat. Commun.">
        <title>Local admixture of amplified and diversified secreted pathogenesis determinants shapes mosaic Toxoplasma gondii genomes.</title>
        <authorList>
            <person name="Lorenzi H."/>
            <person name="Khan A."/>
            <person name="Behnke M.S."/>
            <person name="Namasivayam S."/>
            <person name="Swapna L.S."/>
            <person name="Hadjithomas M."/>
            <person name="Karamycheva S."/>
            <person name="Pinney D."/>
            <person name="Brunk B.P."/>
            <person name="Ajioka J.W."/>
            <person name="Ajzenberg D."/>
            <person name="Boothroyd J.C."/>
            <person name="Boyle J.P."/>
            <person name="Darde M.L."/>
            <person name="Diaz-Miranda M.A."/>
            <person name="Dubey J.P."/>
            <person name="Fritz H.M."/>
            <person name="Gennari S.M."/>
            <person name="Gregory B.D."/>
            <person name="Kim K."/>
            <person name="Saeij J.P."/>
            <person name="Su C."/>
            <person name="White M.W."/>
            <person name="Zhu X.Q."/>
            <person name="Howe D.K."/>
            <person name="Rosenthal B.M."/>
            <person name="Grigg M.E."/>
            <person name="Parkinson J."/>
            <person name="Liu L."/>
            <person name="Kissinger J.C."/>
            <person name="Roos D.S."/>
            <person name="Sibley L.D."/>
        </authorList>
    </citation>
    <scope>NUCLEOTIDE SEQUENCE [LARGE SCALE GENOMIC DNA]</scope>
    <source>
        <strain evidence="4 5">TgCATBr9</strain>
    </source>
</reference>
<dbReference type="Proteomes" id="UP000244488">
    <property type="component" value="Unassembled WGS sequence"/>
</dbReference>
<feature type="compositionally biased region" description="Basic and acidic residues" evidence="2">
    <location>
        <begin position="938"/>
        <end position="978"/>
    </location>
</feature>
<gene>
    <name evidence="4" type="ORF">TGBR9_203320B</name>
</gene>
<dbReference type="GO" id="GO:0005737">
    <property type="term" value="C:cytoplasm"/>
    <property type="evidence" value="ECO:0007669"/>
    <property type="project" value="TreeGrafter"/>
</dbReference>
<comment type="pathway">
    <text evidence="1">Protein modification; protein ubiquitination.</text>
</comment>
<evidence type="ECO:0000256" key="2">
    <source>
        <dbReference type="SAM" id="MobiDB-lite"/>
    </source>
</evidence>
<feature type="compositionally biased region" description="Acidic residues" evidence="2">
    <location>
        <begin position="770"/>
        <end position="785"/>
    </location>
</feature>
<feature type="compositionally biased region" description="Basic and acidic residues" evidence="2">
    <location>
        <begin position="856"/>
        <end position="876"/>
    </location>
</feature>
<organism evidence="4 5">
    <name type="scientific">Toxoplasma gondii TgCATBr9</name>
    <dbReference type="NCBI Taxonomy" id="943120"/>
    <lineage>
        <taxon>Eukaryota</taxon>
        <taxon>Sar</taxon>
        <taxon>Alveolata</taxon>
        <taxon>Apicomplexa</taxon>
        <taxon>Conoidasida</taxon>
        <taxon>Coccidia</taxon>
        <taxon>Eucoccidiorida</taxon>
        <taxon>Eimeriorina</taxon>
        <taxon>Sarcocystidae</taxon>
        <taxon>Toxoplasma</taxon>
    </lineage>
</organism>
<feature type="compositionally biased region" description="Basic and acidic residues" evidence="2">
    <location>
        <begin position="1052"/>
        <end position="1061"/>
    </location>
</feature>
<dbReference type="GO" id="GO:0071596">
    <property type="term" value="P:ubiquitin-dependent protein catabolic process via the N-end rule pathway"/>
    <property type="evidence" value="ECO:0007669"/>
    <property type="project" value="UniProtKB-UniRule"/>
</dbReference>
<feature type="compositionally biased region" description="Low complexity" evidence="2">
    <location>
        <begin position="1348"/>
        <end position="1363"/>
    </location>
</feature>
<proteinExistence type="inferred from homology"/>
<feature type="compositionally biased region" description="Basic and acidic residues" evidence="2">
    <location>
        <begin position="198"/>
        <end position="208"/>
    </location>
</feature>
<feature type="compositionally biased region" description="Low complexity" evidence="2">
    <location>
        <begin position="1528"/>
        <end position="1537"/>
    </location>
</feature>
<comment type="catalytic activity">
    <reaction evidence="1">
        <text>S-ubiquitinyl-[E2 ubiquitin-conjugating enzyme]-L-cysteine + [acceptor protein]-L-lysine = [E2 ubiquitin-conjugating enzyme]-L-cysteine + N(6)-ubiquitinyl-[acceptor protein]-L-lysine.</text>
        <dbReference type="EC" id="2.3.2.27"/>
    </reaction>
</comment>
<dbReference type="GO" id="GO:0061630">
    <property type="term" value="F:ubiquitin protein ligase activity"/>
    <property type="evidence" value="ECO:0007669"/>
    <property type="project" value="UniProtKB-UniRule"/>
</dbReference>
<dbReference type="VEuPathDB" id="ToxoDB:TGBR9_203320B"/>
<dbReference type="GO" id="GO:0016567">
    <property type="term" value="P:protein ubiquitination"/>
    <property type="evidence" value="ECO:0007669"/>
    <property type="project" value="UniProtKB-UniRule"/>
</dbReference>
<comment type="function">
    <text evidence="1">Ubiquitin ligase protein which is a component of the N-end rule pathway. Recognizes and binds to proteins bearing specific N-terminal residues that are destabilizing according to the N-end rule, leading to their ubiquitination and subsequent degradation.</text>
</comment>
<feature type="region of interest" description="Disordered" evidence="2">
    <location>
        <begin position="1788"/>
        <end position="1843"/>
    </location>
</feature>
<dbReference type="GO" id="GO:0000151">
    <property type="term" value="C:ubiquitin ligase complex"/>
    <property type="evidence" value="ECO:0007669"/>
    <property type="project" value="TreeGrafter"/>
</dbReference>
<feature type="compositionally biased region" description="Basic and acidic residues" evidence="2">
    <location>
        <begin position="1370"/>
        <end position="1393"/>
    </location>
</feature>
<dbReference type="InterPro" id="IPR039164">
    <property type="entry name" value="UBR1-like"/>
</dbReference>
<feature type="region of interest" description="Disordered" evidence="2">
    <location>
        <begin position="1339"/>
        <end position="1410"/>
    </location>
</feature>
<feature type="compositionally biased region" description="Basic and acidic residues" evidence="2">
    <location>
        <begin position="988"/>
        <end position="1007"/>
    </location>
</feature>
<evidence type="ECO:0000313" key="5">
    <source>
        <dbReference type="Proteomes" id="UP000244488"/>
    </source>
</evidence>
<feature type="region of interest" description="Disordered" evidence="2">
    <location>
        <begin position="843"/>
        <end position="1191"/>
    </location>
</feature>
<comment type="caution">
    <text evidence="4">The sequence shown here is derived from an EMBL/GenBank/DDBJ whole genome shotgun (WGS) entry which is preliminary data.</text>
</comment>
<keyword evidence="1" id="KW-0862">Zinc</keyword>
<dbReference type="EC" id="2.3.2.27" evidence="1"/>
<feature type="compositionally biased region" description="Basic and acidic residues" evidence="2">
    <location>
        <begin position="1808"/>
        <end position="1842"/>
    </location>
</feature>
<dbReference type="UniPathway" id="UPA00143"/>
<dbReference type="GO" id="GO:0008270">
    <property type="term" value="F:zinc ion binding"/>
    <property type="evidence" value="ECO:0007669"/>
    <property type="project" value="UniProtKB-UniRule"/>
</dbReference>
<feature type="compositionally biased region" description="Basic residues" evidence="2">
    <location>
        <begin position="152"/>
        <end position="161"/>
    </location>
</feature>
<dbReference type="EMBL" id="AFHV02001325">
    <property type="protein sequence ID" value="PUA89384.1"/>
    <property type="molecule type" value="Genomic_DNA"/>
</dbReference>
<feature type="compositionally biased region" description="Low complexity" evidence="2">
    <location>
        <begin position="1795"/>
        <end position="1805"/>
    </location>
</feature>
<evidence type="ECO:0000256" key="1">
    <source>
        <dbReference type="RuleBase" id="RU366018"/>
    </source>
</evidence>
<feature type="compositionally biased region" description="Basic and acidic residues" evidence="2">
    <location>
        <begin position="717"/>
        <end position="727"/>
    </location>
</feature>